<feature type="domain" description="Peptidase S9 prolyl oligopeptidase catalytic" evidence="1">
    <location>
        <begin position="326"/>
        <end position="458"/>
    </location>
</feature>
<dbReference type="GO" id="GO:0004622">
    <property type="term" value="F:phosphatidylcholine lysophospholipase activity"/>
    <property type="evidence" value="ECO:0007669"/>
    <property type="project" value="TreeGrafter"/>
</dbReference>
<dbReference type="Proteomes" id="UP000286031">
    <property type="component" value="Unassembled WGS sequence"/>
</dbReference>
<dbReference type="Pfam" id="PF00326">
    <property type="entry name" value="Peptidase_S9"/>
    <property type="match status" value="1"/>
</dbReference>
<dbReference type="RefSeq" id="WP_022199656.1">
    <property type="nucleotide sequence ID" value="NZ_CAXTIO010000002.1"/>
</dbReference>
<dbReference type="EMBL" id="VWFO01000020">
    <property type="protein sequence ID" value="KAA4663229.1"/>
    <property type="molecule type" value="Genomic_DNA"/>
</dbReference>
<dbReference type="Gene3D" id="3.40.50.1820">
    <property type="entry name" value="alpha/beta hydrolase"/>
    <property type="match status" value="1"/>
</dbReference>
<dbReference type="InterPro" id="IPR001375">
    <property type="entry name" value="Peptidase_S9_cat"/>
</dbReference>
<organism evidence="3 7">
    <name type="scientific">Bacteroides ovatus</name>
    <dbReference type="NCBI Taxonomy" id="28116"/>
    <lineage>
        <taxon>Bacteria</taxon>
        <taxon>Pseudomonadati</taxon>
        <taxon>Bacteroidota</taxon>
        <taxon>Bacteroidia</taxon>
        <taxon>Bacteroidales</taxon>
        <taxon>Bacteroidaceae</taxon>
        <taxon>Bacteroides</taxon>
    </lineage>
</organism>
<evidence type="ECO:0000313" key="7">
    <source>
        <dbReference type="Proteomes" id="UP000435985"/>
    </source>
</evidence>
<sequence>MKKLNHIGIFLVCLFITIQSFASEPIRVACIGNSITYGTFIPNREMNCYPAQLQAYLGDGYEVKNFGASGRTILSKGDYPYSETDTYKASLEYQPDIVLIKLGTNDTKPQNWKYKNEFKDNYQTLIDTYQNLKSHPRIILLTPIRCFLPEGSEINAQLIENEVRPTVEELAWKNQLEIINLFNLFGDQWDSVMLPDKLHPSSIGAGVMAQKIYKYLAVKATASPTKLQTSLGIQDAKRFNFHGHQGYEFENEGVKCLVVEPAKEAIGKPWMIRARFWGHEPQTDIALLEHGFHIVYCDVADLYGSDKAVQRWNSFYKRMVKAGFNKKVALEGMSRGGLIVYNWAAQNPEKVACIYADAPVMDFKSWPMGQGKSAGSAMDTKQLLNAYGFKNEAEALNWKKNPIDCAPTMAKAGIPILHVVGDADQVVSVAENTAIFEQRMEELHAPITIIHKPGVDHHPHSLNNPEPIVQFILKATNRAENMRVHPVPGNEFRSAAGWTQNSDWNSVAKDITATLNGKHLKLLLLGNSITQGWGGNRKEVTYKPGKEAMDNAIGKDNWESAGISGDRTQNLLWRVRYDNYNSCHPENIVIAIGINNLISGKDSPENTAEGIIAVANEVRKQFPESRIILLGLFPSGKEQQSKVRTQCDKIHDILQHHRFEKVEYINPTKWFTEADGTMKDGLYGNDYIHFTGEGYKVAATEIAKILAR</sequence>
<dbReference type="SUPFAM" id="SSF53474">
    <property type="entry name" value="alpha/beta-Hydrolases"/>
    <property type="match status" value="1"/>
</dbReference>
<dbReference type="GO" id="GO:0008236">
    <property type="term" value="F:serine-type peptidase activity"/>
    <property type="evidence" value="ECO:0007669"/>
    <property type="project" value="InterPro"/>
</dbReference>
<gene>
    <name evidence="5" type="ORF">DWV35_12685</name>
    <name evidence="3" type="ORF">F3B98_15850</name>
    <name evidence="4" type="ORF">PO382_11885</name>
</gene>
<evidence type="ECO:0000313" key="3">
    <source>
        <dbReference type="EMBL" id="KAA4663229.1"/>
    </source>
</evidence>
<evidence type="ECO:0000259" key="1">
    <source>
        <dbReference type="Pfam" id="PF00326"/>
    </source>
</evidence>
<accession>A0A139L7D1</accession>
<protein>
    <submittedName>
        <fullName evidence="4">GDSL-type esterase/lipase family protein</fullName>
    </submittedName>
    <submittedName>
        <fullName evidence="3">Prolyl oligopeptidase family serine peptidase</fullName>
    </submittedName>
    <submittedName>
        <fullName evidence="5">Sialate O-acetylesterase</fullName>
    </submittedName>
</protein>
<dbReference type="EMBL" id="JAQNZF010000013">
    <property type="protein sequence ID" value="MDC2742923.1"/>
    <property type="molecule type" value="Genomic_DNA"/>
</dbReference>
<dbReference type="GO" id="GO:0006508">
    <property type="term" value="P:proteolysis"/>
    <property type="evidence" value="ECO:0007669"/>
    <property type="project" value="InterPro"/>
</dbReference>
<dbReference type="SUPFAM" id="SSF52266">
    <property type="entry name" value="SGNH hydrolase"/>
    <property type="match status" value="2"/>
</dbReference>
<evidence type="ECO:0000313" key="6">
    <source>
        <dbReference type="Proteomes" id="UP000286031"/>
    </source>
</evidence>
<dbReference type="Gene3D" id="3.40.50.1110">
    <property type="entry name" value="SGNH hydrolase"/>
    <property type="match status" value="2"/>
</dbReference>
<evidence type="ECO:0000313" key="5">
    <source>
        <dbReference type="EMBL" id="RGX09399.1"/>
    </source>
</evidence>
<dbReference type="Proteomes" id="UP000435985">
    <property type="component" value="Unassembled WGS sequence"/>
</dbReference>
<feature type="domain" description="SGNH hydrolase-type esterase" evidence="2">
    <location>
        <begin position="30"/>
        <end position="204"/>
    </location>
</feature>
<reference evidence="3 7" key="2">
    <citation type="journal article" date="2019" name="Nat. Med.">
        <title>A library of human gut bacterial isolates paired with longitudinal multiomics data enables mechanistic microbiome research.</title>
        <authorList>
            <person name="Poyet M."/>
            <person name="Groussin M."/>
            <person name="Gibbons S.M."/>
            <person name="Avila-Pacheco J."/>
            <person name="Jiang X."/>
            <person name="Kearney S.M."/>
            <person name="Perrotta A.R."/>
            <person name="Berdy B."/>
            <person name="Zhao S."/>
            <person name="Lieberman T.D."/>
            <person name="Swanson P.K."/>
            <person name="Smith M."/>
            <person name="Roesemann S."/>
            <person name="Alexander J.E."/>
            <person name="Rich S.A."/>
            <person name="Livny J."/>
            <person name="Vlamakis H."/>
            <person name="Clish C."/>
            <person name="Bullock K."/>
            <person name="Deik A."/>
            <person name="Scott J."/>
            <person name="Pierce K.A."/>
            <person name="Xavier R.J."/>
            <person name="Alm E.J."/>
        </authorList>
    </citation>
    <scope>NUCLEOTIDE SEQUENCE [LARGE SCALE GENOMIC DNA]</scope>
    <source>
        <strain evidence="3 7">BIOML-A14</strain>
    </source>
</reference>
<reference evidence="5 6" key="1">
    <citation type="submission" date="2018-08" db="EMBL/GenBank/DDBJ databases">
        <title>A genome reference for cultivated species of the human gut microbiota.</title>
        <authorList>
            <person name="Zou Y."/>
            <person name="Xue W."/>
            <person name="Luo G."/>
        </authorList>
    </citation>
    <scope>NUCLEOTIDE SEQUENCE [LARGE SCALE GENOMIC DNA]</scope>
    <source>
        <strain evidence="5 6">AF04-46</strain>
    </source>
</reference>
<evidence type="ECO:0000259" key="2">
    <source>
        <dbReference type="Pfam" id="PF13472"/>
    </source>
</evidence>
<dbReference type="InterPro" id="IPR036514">
    <property type="entry name" value="SGNH_hydro_sf"/>
</dbReference>
<name>A0A139L7D1_BACOV</name>
<dbReference type="Proteomes" id="UP001219389">
    <property type="component" value="Unassembled WGS sequence"/>
</dbReference>
<dbReference type="PANTHER" id="PTHR30383">
    <property type="entry name" value="THIOESTERASE 1/PROTEASE 1/LYSOPHOSPHOLIPASE L1"/>
    <property type="match status" value="1"/>
</dbReference>
<dbReference type="Pfam" id="PF13472">
    <property type="entry name" value="Lipase_GDSL_2"/>
    <property type="match status" value="2"/>
</dbReference>
<dbReference type="EMBL" id="QSBI01000015">
    <property type="protein sequence ID" value="RGX09399.1"/>
    <property type="molecule type" value="Genomic_DNA"/>
</dbReference>
<dbReference type="STRING" id="28116.Bovatus_04388"/>
<evidence type="ECO:0000313" key="4">
    <source>
        <dbReference type="EMBL" id="MDC2742923.1"/>
    </source>
</evidence>
<feature type="domain" description="SGNH hydrolase-type esterase" evidence="2">
    <location>
        <begin position="524"/>
        <end position="697"/>
    </location>
</feature>
<dbReference type="InterPro" id="IPR013830">
    <property type="entry name" value="SGNH_hydro"/>
</dbReference>
<dbReference type="PANTHER" id="PTHR30383:SF5">
    <property type="entry name" value="SGNH HYDROLASE-TYPE ESTERASE DOMAIN-CONTAINING PROTEIN"/>
    <property type="match status" value="1"/>
</dbReference>
<dbReference type="InterPro" id="IPR029058">
    <property type="entry name" value="AB_hydrolase_fold"/>
</dbReference>
<dbReference type="AlphaFoldDB" id="A0A139L7D1"/>
<dbReference type="InterPro" id="IPR051532">
    <property type="entry name" value="Ester_Hydrolysis_Enzymes"/>
</dbReference>
<reference evidence="4" key="3">
    <citation type="submission" date="2022-10" db="EMBL/GenBank/DDBJ databases">
        <title>Human gut microbiome strain richness.</title>
        <authorList>
            <person name="Chen-Liaw A."/>
        </authorList>
    </citation>
    <scope>NUCLEOTIDE SEQUENCE</scope>
    <source>
        <strain evidence="4">BSD2780120875st1_E1_BSD2780120875_150330</strain>
    </source>
</reference>
<proteinExistence type="predicted"/>
<comment type="caution">
    <text evidence="3">The sequence shown here is derived from an EMBL/GenBank/DDBJ whole genome shotgun (WGS) entry which is preliminary data.</text>
</comment>